<reference evidence="3" key="1">
    <citation type="submission" date="2016-10" db="EMBL/GenBank/DDBJ databases">
        <authorList>
            <person name="Varghese N."/>
            <person name="Submissions S."/>
        </authorList>
    </citation>
    <scope>NUCLEOTIDE SEQUENCE [LARGE SCALE GENOMIC DNA]</scope>
    <source>
        <strain evidence="3">DSM 26879</strain>
    </source>
</reference>
<sequence length="122" mass="13027">MNSKRGGVTLLVDGTNYDVRVTTNAMVRYQDHSGESFLDGIAALQTSQSDVRRMRNLFWAGVSHIEDMTPEKAGDLMDEVGFAVALEKVSEAAALAFPQPSDGDAVGNGRAAKAAKPKKPTT</sequence>
<keyword evidence="3" id="KW-1185">Reference proteome</keyword>
<dbReference type="AlphaFoldDB" id="A0A1I6GEA3"/>
<dbReference type="RefSeq" id="WP_090198382.1">
    <property type="nucleotide sequence ID" value="NZ_FOYP01000001.1"/>
</dbReference>
<feature type="region of interest" description="Disordered" evidence="1">
    <location>
        <begin position="97"/>
        <end position="122"/>
    </location>
</feature>
<evidence type="ECO:0008006" key="4">
    <source>
        <dbReference type="Google" id="ProtNLM"/>
    </source>
</evidence>
<dbReference type="EMBL" id="FOYP01000001">
    <property type="protein sequence ID" value="SFR40488.1"/>
    <property type="molecule type" value="Genomic_DNA"/>
</dbReference>
<name>A0A1I6GEA3_9RHOB</name>
<dbReference type="STRING" id="390270.SAMN04488005_1507"/>
<organism evidence="2 3">
    <name type="scientific">Yoonia tamlensis</name>
    <dbReference type="NCBI Taxonomy" id="390270"/>
    <lineage>
        <taxon>Bacteria</taxon>
        <taxon>Pseudomonadati</taxon>
        <taxon>Pseudomonadota</taxon>
        <taxon>Alphaproteobacteria</taxon>
        <taxon>Rhodobacterales</taxon>
        <taxon>Paracoccaceae</taxon>
        <taxon>Yoonia</taxon>
    </lineage>
</organism>
<proteinExistence type="predicted"/>
<dbReference type="OrthoDB" id="7873653at2"/>
<evidence type="ECO:0000313" key="2">
    <source>
        <dbReference type="EMBL" id="SFR40488.1"/>
    </source>
</evidence>
<accession>A0A1I6GEA3</accession>
<protein>
    <recommendedName>
        <fullName evidence="4">Phage tail tube protein, GTA-gp10</fullName>
    </recommendedName>
</protein>
<evidence type="ECO:0000313" key="3">
    <source>
        <dbReference type="Proteomes" id="UP000199478"/>
    </source>
</evidence>
<evidence type="ECO:0000256" key="1">
    <source>
        <dbReference type="SAM" id="MobiDB-lite"/>
    </source>
</evidence>
<gene>
    <name evidence="2" type="ORF">SAMN04488005_1507</name>
</gene>
<dbReference type="Proteomes" id="UP000199478">
    <property type="component" value="Unassembled WGS sequence"/>
</dbReference>
<feature type="compositionally biased region" description="Basic residues" evidence="1">
    <location>
        <begin position="113"/>
        <end position="122"/>
    </location>
</feature>